<dbReference type="GO" id="GO:0045944">
    <property type="term" value="P:positive regulation of transcription by RNA polymerase II"/>
    <property type="evidence" value="ECO:0007669"/>
    <property type="project" value="TreeGrafter"/>
</dbReference>
<accession>A0A6J1LEB0</accession>
<dbReference type="OrthoDB" id="7674340at2759"/>
<proteinExistence type="predicted"/>
<dbReference type="CTD" id="36371"/>
<evidence type="ECO:0000313" key="2">
    <source>
        <dbReference type="Proteomes" id="UP000504633"/>
    </source>
</evidence>
<dbReference type="InterPro" id="IPR051647">
    <property type="entry name" value="Mediator_comp_sub12"/>
</dbReference>
<keyword evidence="2" id="KW-1185">Reference proteome</keyword>
<feature type="coiled-coil region" evidence="1">
    <location>
        <begin position="206"/>
        <end position="233"/>
    </location>
</feature>
<dbReference type="PANTHER" id="PTHR46007:SF8">
    <property type="entry name" value="C2H2-TYPE DOMAIN-CONTAINING PROTEIN"/>
    <property type="match status" value="1"/>
</dbReference>
<dbReference type="GO" id="GO:0003713">
    <property type="term" value="F:transcription coactivator activity"/>
    <property type="evidence" value="ECO:0007669"/>
    <property type="project" value="TreeGrafter"/>
</dbReference>
<dbReference type="RefSeq" id="XP_023161585.1">
    <property type="nucleotide sequence ID" value="XM_023305817.2"/>
</dbReference>
<keyword evidence="1" id="KW-0175">Coiled coil</keyword>
<dbReference type="GO" id="GO:0016592">
    <property type="term" value="C:mediator complex"/>
    <property type="evidence" value="ECO:0007669"/>
    <property type="project" value="TreeGrafter"/>
</dbReference>
<reference evidence="3" key="1">
    <citation type="submission" date="2025-08" db="UniProtKB">
        <authorList>
            <consortium name="RefSeq"/>
        </authorList>
    </citation>
    <scope>IDENTIFICATION</scope>
    <source>
        <strain evidence="3">15085-1641.00</strain>
        <tissue evidence="3">Whole body</tissue>
    </source>
</reference>
<evidence type="ECO:0000313" key="3">
    <source>
        <dbReference type="RefSeq" id="XP_023161585.1"/>
    </source>
</evidence>
<name>A0A6J1LEB0_DROHY</name>
<dbReference type="AlphaFoldDB" id="A0A6J1LEB0"/>
<sequence>MSLKRYAIIAPFTQHQHQHQTTTTTTAVAVATAEESTITTTSLPTSEEVGEEELLHSQELASSSSITTYYNGGMGLYNQQRGIGAGISLLNGAAGSGSGSSTGSGSQTYAHVVNGSVNLLLGGSMLCLVTTILCVVCYCCHRNIKKRTEAAYRQQQHQWLENDPNMEIYSVEQCYETSGLFLGDSTDGLATLPALHHEPPPSYDAVVLHEQQLLQQQQQLEEQQLQLQQQQLLLQRVSPPPGYRSSLDISSAQQVIEISNTDGLAGSSSSCSNNSATAVGAGLMANKQLQRTLNAQSCCSLQRAEVENMWNAAAAAVAARSGHCQELDTFMPMPLAMPSPSSPLPLALQARKHAQAAMRLNSFGRRYLQYSQQHHQQQHSHYRRGCPLCGKFRYAAEDEALTASGESVLEQCDANENVASAQQQPLQPTIENPNQIDADAANGNVVDSATETAAAAATVADTDIDIDENDNSAAMSTAAASTATSATATATAEAAADLDINHINENGIISLDMSKIIDISGLPTYEGALKLESSGYV</sequence>
<dbReference type="PANTHER" id="PTHR46007">
    <property type="entry name" value="MEDIATOR OF RNA POLYMERASE II TRANSCRIPTION SUBUNIT 12"/>
    <property type="match status" value="1"/>
</dbReference>
<organism evidence="2 3">
    <name type="scientific">Drosophila hydei</name>
    <name type="common">Fruit fly</name>
    <dbReference type="NCBI Taxonomy" id="7224"/>
    <lineage>
        <taxon>Eukaryota</taxon>
        <taxon>Metazoa</taxon>
        <taxon>Ecdysozoa</taxon>
        <taxon>Arthropoda</taxon>
        <taxon>Hexapoda</taxon>
        <taxon>Insecta</taxon>
        <taxon>Pterygota</taxon>
        <taxon>Neoptera</taxon>
        <taxon>Endopterygota</taxon>
        <taxon>Diptera</taxon>
        <taxon>Brachycera</taxon>
        <taxon>Muscomorpha</taxon>
        <taxon>Ephydroidea</taxon>
        <taxon>Drosophilidae</taxon>
        <taxon>Drosophila</taxon>
    </lineage>
</organism>
<dbReference type="KEGG" id="dhe:111593193"/>
<evidence type="ECO:0000256" key="1">
    <source>
        <dbReference type="SAM" id="Coils"/>
    </source>
</evidence>
<gene>
    <name evidence="3" type="primary">LOC111593193</name>
</gene>
<dbReference type="GeneID" id="111593193"/>
<protein>
    <submittedName>
        <fullName evidence="3">Uncharacterized protein LOC111593193</fullName>
    </submittedName>
</protein>
<dbReference type="OMA" id="NHYRRGC"/>
<dbReference type="Proteomes" id="UP000504633">
    <property type="component" value="Unplaced"/>
</dbReference>